<dbReference type="SUPFAM" id="SSF52540">
    <property type="entry name" value="P-loop containing nucleoside triphosphate hydrolases"/>
    <property type="match status" value="1"/>
</dbReference>
<dbReference type="PROSITE" id="PS51198">
    <property type="entry name" value="UVRD_HELICASE_ATP_BIND"/>
    <property type="match status" value="1"/>
</dbReference>
<dbReference type="EMBL" id="FUZT01000009">
    <property type="protein sequence ID" value="SKC81029.1"/>
    <property type="molecule type" value="Genomic_DNA"/>
</dbReference>
<organism evidence="11 12">
    <name type="scientific">Maledivibacter halophilus</name>
    <dbReference type="NCBI Taxonomy" id="36842"/>
    <lineage>
        <taxon>Bacteria</taxon>
        <taxon>Bacillati</taxon>
        <taxon>Bacillota</taxon>
        <taxon>Clostridia</taxon>
        <taxon>Peptostreptococcales</taxon>
        <taxon>Caminicellaceae</taxon>
        <taxon>Maledivibacter</taxon>
    </lineage>
</organism>
<comment type="catalytic activity">
    <reaction evidence="6">
        <text>Couples ATP hydrolysis with the unwinding of duplex DNA by translocating in the 3'-5' direction.</text>
        <dbReference type="EC" id="5.6.2.4"/>
    </reaction>
</comment>
<protein>
    <recommendedName>
        <fullName evidence="7">DNA 3'-5' helicase</fullName>
        <ecNumber evidence="7">5.6.2.4</ecNumber>
    </recommendedName>
</protein>
<dbReference type="GO" id="GO:0043138">
    <property type="term" value="F:3'-5' DNA helicase activity"/>
    <property type="evidence" value="ECO:0007669"/>
    <property type="project" value="UniProtKB-EC"/>
</dbReference>
<evidence type="ECO:0000256" key="9">
    <source>
        <dbReference type="PROSITE-ProRule" id="PRU00560"/>
    </source>
</evidence>
<evidence type="ECO:0000256" key="2">
    <source>
        <dbReference type="ARBA" id="ARBA00022801"/>
    </source>
</evidence>
<evidence type="ECO:0000256" key="3">
    <source>
        <dbReference type="ARBA" id="ARBA00022806"/>
    </source>
</evidence>
<gene>
    <name evidence="11" type="ORF">SAMN02194393_03526</name>
</gene>
<reference evidence="11 12" key="1">
    <citation type="submission" date="2017-02" db="EMBL/GenBank/DDBJ databases">
        <authorList>
            <person name="Peterson S.W."/>
        </authorList>
    </citation>
    <scope>NUCLEOTIDE SEQUENCE [LARGE SCALE GENOMIC DNA]</scope>
    <source>
        <strain evidence="11 12">M1</strain>
    </source>
</reference>
<feature type="domain" description="UvrD-like helicase ATP-binding" evidence="10">
    <location>
        <begin position="192"/>
        <end position="595"/>
    </location>
</feature>
<comment type="catalytic activity">
    <reaction evidence="8">
        <text>ATP + H2O = ADP + phosphate + H(+)</text>
        <dbReference type="Rhea" id="RHEA:13065"/>
        <dbReference type="ChEBI" id="CHEBI:15377"/>
        <dbReference type="ChEBI" id="CHEBI:15378"/>
        <dbReference type="ChEBI" id="CHEBI:30616"/>
        <dbReference type="ChEBI" id="CHEBI:43474"/>
        <dbReference type="ChEBI" id="CHEBI:456216"/>
        <dbReference type="EC" id="5.6.2.4"/>
    </reaction>
</comment>
<evidence type="ECO:0000256" key="6">
    <source>
        <dbReference type="ARBA" id="ARBA00034617"/>
    </source>
</evidence>
<dbReference type="Gene3D" id="3.40.50.300">
    <property type="entry name" value="P-loop containing nucleotide triphosphate hydrolases"/>
    <property type="match status" value="3"/>
</dbReference>
<dbReference type="PANTHER" id="PTHR11070">
    <property type="entry name" value="UVRD / RECB / PCRA DNA HELICASE FAMILY MEMBER"/>
    <property type="match status" value="1"/>
</dbReference>
<dbReference type="GO" id="GO:0016887">
    <property type="term" value="F:ATP hydrolysis activity"/>
    <property type="evidence" value="ECO:0007669"/>
    <property type="project" value="RHEA"/>
</dbReference>
<keyword evidence="2 9" id="KW-0378">Hydrolase</keyword>
<dbReference type="Pfam" id="PF13361">
    <property type="entry name" value="UvrD_C"/>
    <property type="match status" value="1"/>
</dbReference>
<dbReference type="EC" id="5.6.2.4" evidence="7"/>
<keyword evidence="4 9" id="KW-0067">ATP-binding</keyword>
<dbReference type="Pfam" id="PF13538">
    <property type="entry name" value="UvrD_C_2"/>
    <property type="match status" value="1"/>
</dbReference>
<dbReference type="NCBIfam" id="NF041464">
    <property type="entry name" value="HelD_BACSU"/>
    <property type="match status" value="1"/>
</dbReference>
<evidence type="ECO:0000313" key="12">
    <source>
        <dbReference type="Proteomes" id="UP000190285"/>
    </source>
</evidence>
<dbReference type="GO" id="GO:0005524">
    <property type="term" value="F:ATP binding"/>
    <property type="evidence" value="ECO:0007669"/>
    <property type="project" value="UniProtKB-UniRule"/>
</dbReference>
<dbReference type="GO" id="GO:0003677">
    <property type="term" value="F:DNA binding"/>
    <property type="evidence" value="ECO:0007669"/>
    <property type="project" value="InterPro"/>
</dbReference>
<evidence type="ECO:0000256" key="4">
    <source>
        <dbReference type="ARBA" id="ARBA00022840"/>
    </source>
</evidence>
<keyword evidence="5" id="KW-0413">Isomerase</keyword>
<dbReference type="InterPro" id="IPR027417">
    <property type="entry name" value="P-loop_NTPase"/>
</dbReference>
<accession>A0A1T5LZL3</accession>
<dbReference type="PANTHER" id="PTHR11070:SF17">
    <property type="entry name" value="DNA HELICASE IV"/>
    <property type="match status" value="1"/>
</dbReference>
<feature type="binding site" evidence="9">
    <location>
        <begin position="213"/>
        <end position="220"/>
    </location>
    <ligand>
        <name>ATP</name>
        <dbReference type="ChEBI" id="CHEBI:30616"/>
    </ligand>
</feature>
<dbReference type="InterPro" id="IPR014016">
    <property type="entry name" value="UvrD-like_ATP-bd"/>
</dbReference>
<keyword evidence="3 9" id="KW-0347">Helicase</keyword>
<dbReference type="GO" id="GO:0005829">
    <property type="term" value="C:cytosol"/>
    <property type="evidence" value="ECO:0007669"/>
    <property type="project" value="TreeGrafter"/>
</dbReference>
<evidence type="ECO:0000256" key="7">
    <source>
        <dbReference type="ARBA" id="ARBA00034808"/>
    </source>
</evidence>
<evidence type="ECO:0000313" key="11">
    <source>
        <dbReference type="EMBL" id="SKC81029.1"/>
    </source>
</evidence>
<evidence type="ECO:0000256" key="1">
    <source>
        <dbReference type="ARBA" id="ARBA00022741"/>
    </source>
</evidence>
<evidence type="ECO:0000256" key="8">
    <source>
        <dbReference type="ARBA" id="ARBA00048988"/>
    </source>
</evidence>
<dbReference type="Proteomes" id="UP000190285">
    <property type="component" value="Unassembled WGS sequence"/>
</dbReference>
<dbReference type="InterPro" id="IPR000212">
    <property type="entry name" value="DNA_helicase_UvrD/REP"/>
</dbReference>
<keyword evidence="12" id="KW-1185">Reference proteome</keyword>
<evidence type="ECO:0000256" key="5">
    <source>
        <dbReference type="ARBA" id="ARBA00023235"/>
    </source>
</evidence>
<name>A0A1T5LZL3_9FIRM</name>
<dbReference type="InterPro" id="IPR014017">
    <property type="entry name" value="DNA_helicase_UvrD-like_C"/>
</dbReference>
<dbReference type="GO" id="GO:0000725">
    <property type="term" value="P:recombinational repair"/>
    <property type="evidence" value="ECO:0007669"/>
    <property type="project" value="TreeGrafter"/>
</dbReference>
<dbReference type="InterPro" id="IPR048228">
    <property type="entry name" value="HelD_bacillota"/>
</dbReference>
<dbReference type="STRING" id="36842.SAMN02194393_03526"/>
<evidence type="ECO:0000259" key="10">
    <source>
        <dbReference type="PROSITE" id="PS51198"/>
    </source>
</evidence>
<dbReference type="InterPro" id="IPR027785">
    <property type="entry name" value="UvrD-like_helicase_C"/>
</dbReference>
<sequence length="766" mass="89806">MANKHSDYIEESTYLEKTYDCVDKETDYIKKEVDILEEKFFQIRKASGGGYSNDYELTQHFWKINAKKLNELKAAKIKPYFGRIDFKRLGDDETQTYYIGKTSVVEKENDKRLVIDWRAPIASLYYSGELGEAMYTAPEGLIMGDLTAKRQYEIENRKLINIFDKGLTPMDEFLQKALWQKKDNRLKDIVTTIQSEQNDIIRADRKNTVIVQGAAGSGKTTIVLHRIAYLMYTYKNILKPENILIIVPNNLFLNYIRDVLPGLGVDEIKQSTFEDLALKLLEKDYSLTNAEDKLINLLDLQSLSNEEKSKIRFTSTFKGSYLFKEIIDKFLEDVINNIVPKTDFEINDYTIYTYRDVWKMYHEDYSYLPVVPRIERIKKHFKETLEKRINEVKDEIHEKYDKLADKIKGKNSDDEKIRENLIKLYNERDESFDSIDKKSLSSLENYFKTWTKINIEELYKDLITNDSLLNRYSSGKIHRVNIAFITKYSKQIFKNKYLEREDLSPLIYIKNKLKGSDSLGKKFSHIVVDEAQDLSPMQMLILKEISSNNSFTIVGDLSQGIHSYRGINDWNEIIEDIFQNRKTQYLTIKKCYRSTREIMNFANGVIKSLNRKNLPLAQPVLRSGDKPFVINKNRIEDIIKDIKEKIETFRKKEYKSIAIICKTSKECDEVYKKLKNHKCKDIQLITGKDIDYNGGVVIIPSYLAKGLEFDIVMIYDCSKENYIKDELHIKLLYVAITRALHQLYIYCKNNPSELIDEVNDNLYIKL</sequence>
<dbReference type="AlphaFoldDB" id="A0A1T5LZL3"/>
<keyword evidence="1 9" id="KW-0547">Nucleotide-binding</keyword>
<dbReference type="Pfam" id="PF00580">
    <property type="entry name" value="UvrD-helicase"/>
    <property type="match status" value="1"/>
</dbReference>
<proteinExistence type="predicted"/>